<feature type="non-terminal residue" evidence="1">
    <location>
        <position position="61"/>
    </location>
</feature>
<dbReference type="OrthoDB" id="5965770at2759"/>
<name>A0A8S3ZFS8_9EUPU</name>
<organism evidence="1 2">
    <name type="scientific">Candidula unifasciata</name>
    <dbReference type="NCBI Taxonomy" id="100452"/>
    <lineage>
        <taxon>Eukaryota</taxon>
        <taxon>Metazoa</taxon>
        <taxon>Spiralia</taxon>
        <taxon>Lophotrochozoa</taxon>
        <taxon>Mollusca</taxon>
        <taxon>Gastropoda</taxon>
        <taxon>Heterobranchia</taxon>
        <taxon>Euthyneura</taxon>
        <taxon>Panpulmonata</taxon>
        <taxon>Eupulmonata</taxon>
        <taxon>Stylommatophora</taxon>
        <taxon>Helicina</taxon>
        <taxon>Helicoidea</taxon>
        <taxon>Geomitridae</taxon>
        <taxon>Candidula</taxon>
    </lineage>
</organism>
<sequence length="61" mass="6833">SVPDFSTVDVAGLITFVGRVEREARKGSASQREDSGAFFYRRWVHLRDSSLSEPIIALVYS</sequence>
<dbReference type="Proteomes" id="UP000678393">
    <property type="component" value="Unassembled WGS sequence"/>
</dbReference>
<feature type="non-terminal residue" evidence="1">
    <location>
        <position position="1"/>
    </location>
</feature>
<reference evidence="1" key="1">
    <citation type="submission" date="2021-04" db="EMBL/GenBank/DDBJ databases">
        <authorList>
            <consortium name="Molecular Ecology Group"/>
        </authorList>
    </citation>
    <scope>NUCLEOTIDE SEQUENCE</scope>
</reference>
<dbReference type="AlphaFoldDB" id="A0A8S3ZFS8"/>
<accession>A0A8S3ZFS8</accession>
<keyword evidence="2" id="KW-1185">Reference proteome</keyword>
<evidence type="ECO:0000313" key="1">
    <source>
        <dbReference type="EMBL" id="CAG5126570.1"/>
    </source>
</evidence>
<protein>
    <submittedName>
        <fullName evidence="1">Uncharacterized protein</fullName>
    </submittedName>
</protein>
<gene>
    <name evidence="1" type="ORF">CUNI_LOCUS12128</name>
</gene>
<proteinExistence type="predicted"/>
<comment type="caution">
    <text evidence="1">The sequence shown here is derived from an EMBL/GenBank/DDBJ whole genome shotgun (WGS) entry which is preliminary data.</text>
</comment>
<evidence type="ECO:0000313" key="2">
    <source>
        <dbReference type="Proteomes" id="UP000678393"/>
    </source>
</evidence>
<dbReference type="EMBL" id="CAJHNH020002389">
    <property type="protein sequence ID" value="CAG5126570.1"/>
    <property type="molecule type" value="Genomic_DNA"/>
</dbReference>